<name>A0A1T4YMN1_9MICO</name>
<dbReference type="AlphaFoldDB" id="A0A1T4YMN1"/>
<reference evidence="1" key="2">
    <citation type="submission" date="2015-02" db="EMBL/GenBank/DDBJ databases">
        <authorList>
            <person name="Vasilyev I.Y."/>
            <person name="Siniagina M.N."/>
            <person name="Malanin S.Y."/>
            <person name="Boulygina E.A."/>
            <person name="Grygoryeva T.V."/>
            <person name="Yarullina D.R."/>
            <person name="Ilinskaya O.N."/>
        </authorList>
    </citation>
    <scope>NUCLEOTIDE SEQUENCE</scope>
    <source>
        <strain evidence="1">VKM Ac-1804</strain>
    </source>
</reference>
<reference evidence="4" key="3">
    <citation type="submission" date="2017-02" db="EMBL/GenBank/DDBJ databases">
        <authorList>
            <person name="Varghese N."/>
            <person name="Submissions S."/>
        </authorList>
    </citation>
    <scope>NUCLEOTIDE SEQUENCE [LARGE SCALE GENOMIC DNA]</scope>
    <source>
        <strain evidence="4">VKM Ac-2052</strain>
    </source>
</reference>
<evidence type="ECO:0000313" key="2">
    <source>
        <dbReference type="EMBL" id="SKB03059.1"/>
    </source>
</evidence>
<sequence>MADTYRALLQSGGLSEGKETVEHFVDGKPRETIVEVFDAEGESQERVWRLVVPVTPEPISYELVGDTPQEIPN</sequence>
<proteinExistence type="predicted"/>
<dbReference type="EMBL" id="JYFC01000011">
    <property type="protein sequence ID" value="KJC62916.1"/>
    <property type="molecule type" value="Genomic_DNA"/>
</dbReference>
<evidence type="ECO:0000313" key="3">
    <source>
        <dbReference type="Proteomes" id="UP000032503"/>
    </source>
</evidence>
<dbReference type="EMBL" id="FUYG01000014">
    <property type="protein sequence ID" value="SKB03059.1"/>
    <property type="molecule type" value="Genomic_DNA"/>
</dbReference>
<accession>A0A1T4YMN1</accession>
<organism evidence="2 4">
    <name type="scientific">Agreia bicolorata</name>
    <dbReference type="NCBI Taxonomy" id="110935"/>
    <lineage>
        <taxon>Bacteria</taxon>
        <taxon>Bacillati</taxon>
        <taxon>Actinomycetota</taxon>
        <taxon>Actinomycetes</taxon>
        <taxon>Micrococcales</taxon>
        <taxon>Microbacteriaceae</taxon>
        <taxon>Agreia</taxon>
    </lineage>
</organism>
<dbReference type="RefSeq" id="WP_044443856.1">
    <property type="nucleotide sequence ID" value="NZ_FUYG01000014.1"/>
</dbReference>
<keyword evidence="3" id="KW-1185">Reference proteome</keyword>
<evidence type="ECO:0000313" key="1">
    <source>
        <dbReference type="EMBL" id="KJC62916.1"/>
    </source>
</evidence>
<reference evidence="1 3" key="1">
    <citation type="journal article" date="2001" name="Int. J. Syst. Evol. Microbiol.">
        <title>Agreia bicolorata gen. nov., sp. nov., to accommodate actinobacteria isolated from narrow reed grass infected by the nematode Heteroanguina graminophila.</title>
        <authorList>
            <person name="Evtushenko L.I."/>
            <person name="Dorofeeva L.V."/>
            <person name="Dobrovolskaya T.G."/>
            <person name="Streshinskaya G.M."/>
            <person name="Subbotin S.A."/>
            <person name="Tiedje J.M."/>
        </authorList>
    </citation>
    <scope>NUCLEOTIDE SEQUENCE [LARGE SCALE GENOMIC DNA]</scope>
    <source>
        <strain evidence="1 3">VKM Ac-1804</strain>
    </source>
</reference>
<dbReference type="Proteomes" id="UP000189735">
    <property type="component" value="Unassembled WGS sequence"/>
</dbReference>
<reference evidence="2" key="4">
    <citation type="submission" date="2017-02" db="EMBL/GenBank/DDBJ databases">
        <authorList>
            <person name="Peterson S.W."/>
        </authorList>
    </citation>
    <scope>NUCLEOTIDE SEQUENCE [LARGE SCALE GENOMIC DNA]</scope>
    <source>
        <strain evidence="2">VKM Ac-2052</strain>
    </source>
</reference>
<dbReference type="Proteomes" id="UP000032503">
    <property type="component" value="Unassembled WGS sequence"/>
</dbReference>
<evidence type="ECO:0000313" key="4">
    <source>
        <dbReference type="Proteomes" id="UP000189735"/>
    </source>
</evidence>
<protein>
    <submittedName>
        <fullName evidence="2">Uncharacterized protein</fullName>
    </submittedName>
</protein>
<gene>
    <name evidence="2" type="ORF">SAMN06295879_3645</name>
    <name evidence="1" type="ORF">TZ00_18080</name>
</gene>